<evidence type="ECO:0000256" key="1">
    <source>
        <dbReference type="ARBA" id="ARBA00007420"/>
    </source>
</evidence>
<dbReference type="Proteomes" id="UP000319432">
    <property type="component" value="Chromosome"/>
</dbReference>
<keyword evidence="5" id="KW-0067">ATP-binding</keyword>
<dbReference type="GO" id="GO:0005737">
    <property type="term" value="C:cytoplasm"/>
    <property type="evidence" value="ECO:0007669"/>
    <property type="project" value="TreeGrafter"/>
</dbReference>
<dbReference type="OrthoDB" id="9776634at2"/>
<dbReference type="GO" id="GO:0005524">
    <property type="term" value="F:ATP binding"/>
    <property type="evidence" value="ECO:0007669"/>
    <property type="project" value="UniProtKB-KW"/>
</dbReference>
<gene>
    <name evidence="7" type="ORF">EEL30_14160</name>
</gene>
<dbReference type="PIRSF" id="PIRSF000705">
    <property type="entry name" value="DNK"/>
    <property type="match status" value="1"/>
</dbReference>
<dbReference type="AlphaFoldDB" id="A0A502IT17"/>
<keyword evidence="4 7" id="KW-0418">Kinase</keyword>
<feature type="domain" description="Deoxynucleoside kinase" evidence="6">
    <location>
        <begin position="21"/>
        <end position="216"/>
    </location>
</feature>
<dbReference type="InterPro" id="IPR027417">
    <property type="entry name" value="P-loop_NTPase"/>
</dbReference>
<dbReference type="Pfam" id="PF01712">
    <property type="entry name" value="dNK"/>
    <property type="match status" value="1"/>
</dbReference>
<dbReference type="EMBL" id="CP033464">
    <property type="protein sequence ID" value="QDX93338.1"/>
    <property type="molecule type" value="Genomic_DNA"/>
</dbReference>
<proteinExistence type="inferred from homology"/>
<comment type="similarity">
    <text evidence="1">Belongs to the DCK/DGK family.</text>
</comment>
<sequence>MSVFQINQMREKYQIPSDAVITIAGMVGVGKSTFTKALADLLGFRVSYEKVDNNPYLDRFYDDLSHWSFHLQIFFLAERFKEQKRIFDYGGGFVQDRSIYEDTGIFAKMLHDQGNMADEDYQTYTQLFEAMVMTPYFPHPDVLISLEGSYEDIIHRIQERGRPMEQQTPLSYWEDLYARYDDWINNFTSCPVLRVNINEYDVMDDISSVEVVLARLSDKINTARHYRR</sequence>
<dbReference type="InterPro" id="IPR002624">
    <property type="entry name" value="DCK/DGK"/>
</dbReference>
<dbReference type="FunFam" id="3.40.50.300:FF:000659">
    <property type="entry name" value="Deoxyguanosine kinase"/>
    <property type="match status" value="1"/>
</dbReference>
<keyword evidence="8" id="KW-1185">Reference proteome</keyword>
<dbReference type="CDD" id="cd01673">
    <property type="entry name" value="dNK"/>
    <property type="match status" value="1"/>
</dbReference>
<evidence type="ECO:0000256" key="5">
    <source>
        <dbReference type="ARBA" id="ARBA00022840"/>
    </source>
</evidence>
<reference evidence="7 8" key="1">
    <citation type="submission" date="2018-11" db="EMBL/GenBank/DDBJ databases">
        <title>Phylogenetic determinants of toxin gene distribution in genomes of Brevibacillus laterosporus.</title>
        <authorList>
            <person name="Glare T.R."/>
            <person name="Durrant A."/>
            <person name="Berry C."/>
            <person name="Palma L."/>
            <person name="Ormskirk M."/>
            <person name="Cox M.O."/>
        </authorList>
    </citation>
    <scope>NUCLEOTIDE SEQUENCE [LARGE SCALE GENOMIC DNA]</scope>
    <source>
        <strain evidence="7 8">1821L</strain>
    </source>
</reference>
<evidence type="ECO:0000313" key="7">
    <source>
        <dbReference type="EMBL" id="QDX93338.1"/>
    </source>
</evidence>
<dbReference type="GO" id="GO:0019136">
    <property type="term" value="F:deoxynucleoside kinase activity"/>
    <property type="evidence" value="ECO:0007669"/>
    <property type="project" value="InterPro"/>
</dbReference>
<evidence type="ECO:0000259" key="6">
    <source>
        <dbReference type="Pfam" id="PF01712"/>
    </source>
</evidence>
<evidence type="ECO:0000256" key="2">
    <source>
        <dbReference type="ARBA" id="ARBA00022679"/>
    </source>
</evidence>
<protein>
    <submittedName>
        <fullName evidence="7">Deoxynucleoside kinase</fullName>
    </submittedName>
</protein>
<dbReference type="InterPro" id="IPR050566">
    <property type="entry name" value="Deoxyribonucleoside_kinase"/>
</dbReference>
<dbReference type="InterPro" id="IPR031314">
    <property type="entry name" value="DNK_dom"/>
</dbReference>
<keyword evidence="2" id="KW-0808">Transferase</keyword>
<evidence type="ECO:0000256" key="3">
    <source>
        <dbReference type="ARBA" id="ARBA00022741"/>
    </source>
</evidence>
<dbReference type="SUPFAM" id="SSF52540">
    <property type="entry name" value="P-loop containing nucleoside triphosphate hydrolases"/>
    <property type="match status" value="1"/>
</dbReference>
<dbReference type="PANTHER" id="PTHR10513">
    <property type="entry name" value="DEOXYNUCLEOSIDE KINASE"/>
    <property type="match status" value="1"/>
</dbReference>
<dbReference type="Gene3D" id="3.40.50.300">
    <property type="entry name" value="P-loop containing nucleotide triphosphate hydrolases"/>
    <property type="match status" value="1"/>
</dbReference>
<name>A0A502IT17_BRELA</name>
<organism evidence="7 8">
    <name type="scientific">Brevibacillus laterosporus</name>
    <name type="common">Bacillus laterosporus</name>
    <dbReference type="NCBI Taxonomy" id="1465"/>
    <lineage>
        <taxon>Bacteria</taxon>
        <taxon>Bacillati</taxon>
        <taxon>Bacillota</taxon>
        <taxon>Bacilli</taxon>
        <taxon>Bacillales</taxon>
        <taxon>Paenibacillaceae</taxon>
        <taxon>Brevibacillus</taxon>
    </lineage>
</organism>
<dbReference type="PANTHER" id="PTHR10513:SF35">
    <property type="entry name" value="DEOXYADENOSINE KINASE"/>
    <property type="match status" value="1"/>
</dbReference>
<accession>A0A502IT17</accession>
<evidence type="ECO:0000313" key="8">
    <source>
        <dbReference type="Proteomes" id="UP000319432"/>
    </source>
</evidence>
<keyword evidence="3" id="KW-0547">Nucleotide-binding</keyword>
<evidence type="ECO:0000256" key="4">
    <source>
        <dbReference type="ARBA" id="ARBA00022777"/>
    </source>
</evidence>